<evidence type="ECO:0000256" key="3">
    <source>
        <dbReference type="ARBA" id="ARBA00012388"/>
    </source>
</evidence>
<dbReference type="Gene3D" id="1.10.1410.10">
    <property type="match status" value="1"/>
</dbReference>
<dbReference type="PANTHER" id="PTHR10682:SF6">
    <property type="entry name" value="POLY(A) POLYMERASE GAMMA"/>
    <property type="match status" value="1"/>
</dbReference>
<evidence type="ECO:0000259" key="11">
    <source>
        <dbReference type="Pfam" id="PF04928"/>
    </source>
</evidence>
<dbReference type="Pfam" id="PF04926">
    <property type="entry name" value="PAP_RNA-bind"/>
    <property type="match status" value="1"/>
</dbReference>
<evidence type="ECO:0000313" key="12">
    <source>
        <dbReference type="EMBL" id="PIO39098.1"/>
    </source>
</evidence>
<dbReference type="Pfam" id="PF04928">
    <property type="entry name" value="PAP_central"/>
    <property type="match status" value="1"/>
</dbReference>
<comment type="subcellular location">
    <subcellularLocation>
        <location evidence="1">Nucleus</location>
    </subcellularLocation>
</comment>
<evidence type="ECO:0000256" key="7">
    <source>
        <dbReference type="ARBA" id="ARBA00022840"/>
    </source>
</evidence>
<organism evidence="12 13">
    <name type="scientific">Aquarana catesbeiana</name>
    <name type="common">American bullfrog</name>
    <name type="synonym">Rana catesbeiana</name>
    <dbReference type="NCBI Taxonomy" id="8400"/>
    <lineage>
        <taxon>Eukaryota</taxon>
        <taxon>Metazoa</taxon>
        <taxon>Chordata</taxon>
        <taxon>Craniata</taxon>
        <taxon>Vertebrata</taxon>
        <taxon>Euteleostomi</taxon>
        <taxon>Amphibia</taxon>
        <taxon>Batrachia</taxon>
        <taxon>Anura</taxon>
        <taxon>Neobatrachia</taxon>
        <taxon>Ranoidea</taxon>
        <taxon>Ranidae</taxon>
        <taxon>Aquarana</taxon>
    </lineage>
</organism>
<evidence type="ECO:0000256" key="6">
    <source>
        <dbReference type="ARBA" id="ARBA00022741"/>
    </source>
</evidence>
<evidence type="ECO:0000256" key="8">
    <source>
        <dbReference type="ARBA" id="ARBA00023242"/>
    </source>
</evidence>
<comment type="similarity">
    <text evidence="2">Belongs to the poly(A) polymerase family.</text>
</comment>
<evidence type="ECO:0000313" key="13">
    <source>
        <dbReference type="Proteomes" id="UP000228934"/>
    </source>
</evidence>
<dbReference type="PANTHER" id="PTHR10682">
    <property type="entry name" value="POLY A POLYMERASE"/>
    <property type="match status" value="1"/>
</dbReference>
<evidence type="ECO:0000256" key="4">
    <source>
        <dbReference type="ARBA" id="ARBA00022664"/>
    </source>
</evidence>
<feature type="domain" description="Poly(A) polymerase central" evidence="11">
    <location>
        <begin position="23"/>
        <end position="83"/>
    </location>
</feature>
<dbReference type="InterPro" id="IPR007010">
    <property type="entry name" value="PolA_pol_RNA-bd_dom"/>
</dbReference>
<dbReference type="AlphaFoldDB" id="A0A2G9SG33"/>
<evidence type="ECO:0000256" key="5">
    <source>
        <dbReference type="ARBA" id="ARBA00022679"/>
    </source>
</evidence>
<feature type="domain" description="Poly(A) polymerase RNA-binding" evidence="10">
    <location>
        <begin position="86"/>
        <end position="144"/>
    </location>
</feature>
<sequence length="212" mass="23904">MSMEQATCCCDTQRTGGVEEPRKVNPADRYHLMPIITPAYPQQNSTFNTSTSTRAVMMEEFRHGLAVTYEILQGKADWMKLFEPPNFFQKYKHYIVLIATAASEVHHLEWFGLVESKIRVLVGNLERNEFITLAHVNPQSFPGDRELCKDFINNKVYSPRYFSKPSSLSVPSPPISNPRRLTGSGCRYACPAKGAAVSSWRSSLVKAILEAN</sequence>
<dbReference type="GO" id="GO:0003723">
    <property type="term" value="F:RNA binding"/>
    <property type="evidence" value="ECO:0007669"/>
    <property type="project" value="InterPro"/>
</dbReference>
<dbReference type="InterPro" id="IPR007012">
    <property type="entry name" value="PolA_pol_cen_dom"/>
</dbReference>
<dbReference type="Gene3D" id="3.30.70.590">
    <property type="entry name" value="Poly(A) polymerase predicted RNA binding domain"/>
    <property type="match status" value="1"/>
</dbReference>
<dbReference type="EMBL" id="KV924023">
    <property type="protein sequence ID" value="PIO39098.1"/>
    <property type="molecule type" value="Genomic_DNA"/>
</dbReference>
<dbReference type="InterPro" id="IPR011068">
    <property type="entry name" value="NuclTrfase_I-like_C"/>
</dbReference>
<keyword evidence="8" id="KW-0539">Nucleus</keyword>
<evidence type="ECO:0000259" key="10">
    <source>
        <dbReference type="Pfam" id="PF04926"/>
    </source>
</evidence>
<comment type="catalytic activity">
    <reaction evidence="9">
        <text>RNA(n) + ATP = RNA(n)-3'-adenine ribonucleotide + diphosphate</text>
        <dbReference type="Rhea" id="RHEA:11332"/>
        <dbReference type="Rhea" id="RHEA-COMP:14527"/>
        <dbReference type="Rhea" id="RHEA-COMP:17347"/>
        <dbReference type="ChEBI" id="CHEBI:30616"/>
        <dbReference type="ChEBI" id="CHEBI:33019"/>
        <dbReference type="ChEBI" id="CHEBI:140395"/>
        <dbReference type="ChEBI" id="CHEBI:173115"/>
        <dbReference type="EC" id="2.7.7.19"/>
    </reaction>
</comment>
<dbReference type="GO" id="GO:0006397">
    <property type="term" value="P:mRNA processing"/>
    <property type="evidence" value="ECO:0007669"/>
    <property type="project" value="UniProtKB-KW"/>
</dbReference>
<keyword evidence="7" id="KW-0067">ATP-binding</keyword>
<dbReference type="GO" id="GO:0005634">
    <property type="term" value="C:nucleus"/>
    <property type="evidence" value="ECO:0007669"/>
    <property type="project" value="UniProtKB-SubCell"/>
</dbReference>
<accession>A0A2G9SG33</accession>
<keyword evidence="6" id="KW-0547">Nucleotide-binding</keyword>
<evidence type="ECO:0000256" key="9">
    <source>
        <dbReference type="ARBA" id="ARBA00048830"/>
    </source>
</evidence>
<dbReference type="OrthoDB" id="9892277at2759"/>
<keyword evidence="4" id="KW-0507">mRNA processing</keyword>
<dbReference type="SUPFAM" id="SSF55003">
    <property type="entry name" value="PAP/Archaeal CCA-adding enzyme, C-terminal domain"/>
    <property type="match status" value="1"/>
</dbReference>
<dbReference type="GO" id="GO:1990817">
    <property type="term" value="F:poly(A) RNA polymerase activity"/>
    <property type="evidence" value="ECO:0007669"/>
    <property type="project" value="UniProtKB-EC"/>
</dbReference>
<name>A0A2G9SG33_AQUCT</name>
<dbReference type="EC" id="2.7.7.19" evidence="3"/>
<keyword evidence="13" id="KW-1185">Reference proteome</keyword>
<dbReference type="GO" id="GO:0005524">
    <property type="term" value="F:ATP binding"/>
    <property type="evidence" value="ECO:0007669"/>
    <property type="project" value="UniProtKB-KW"/>
</dbReference>
<gene>
    <name evidence="12" type="ORF">AB205_0217500</name>
</gene>
<proteinExistence type="inferred from homology"/>
<evidence type="ECO:0000256" key="1">
    <source>
        <dbReference type="ARBA" id="ARBA00004123"/>
    </source>
</evidence>
<protein>
    <recommendedName>
        <fullName evidence="3">polynucleotide adenylyltransferase</fullName>
        <ecNumber evidence="3">2.7.7.19</ecNumber>
    </recommendedName>
</protein>
<keyword evidence="5" id="KW-0808">Transferase</keyword>
<reference evidence="13" key="1">
    <citation type="journal article" date="2017" name="Nat. Commun.">
        <title>The North American bullfrog draft genome provides insight into hormonal regulation of long noncoding RNA.</title>
        <authorList>
            <person name="Hammond S.A."/>
            <person name="Warren R.L."/>
            <person name="Vandervalk B.P."/>
            <person name="Kucuk E."/>
            <person name="Khan H."/>
            <person name="Gibb E.A."/>
            <person name="Pandoh P."/>
            <person name="Kirk H."/>
            <person name="Zhao Y."/>
            <person name="Jones M."/>
            <person name="Mungall A.J."/>
            <person name="Coope R."/>
            <person name="Pleasance S."/>
            <person name="Moore R.A."/>
            <person name="Holt R.A."/>
            <person name="Round J.M."/>
            <person name="Ohora S."/>
            <person name="Walle B.V."/>
            <person name="Veldhoen N."/>
            <person name="Helbing C.C."/>
            <person name="Birol I."/>
        </authorList>
    </citation>
    <scope>NUCLEOTIDE SEQUENCE [LARGE SCALE GENOMIC DNA]</scope>
</reference>
<evidence type="ECO:0000256" key="2">
    <source>
        <dbReference type="ARBA" id="ARBA00010912"/>
    </source>
</evidence>
<dbReference type="GO" id="GO:0031123">
    <property type="term" value="P:RNA 3'-end processing"/>
    <property type="evidence" value="ECO:0007669"/>
    <property type="project" value="InterPro"/>
</dbReference>
<dbReference type="Proteomes" id="UP000228934">
    <property type="component" value="Unassembled WGS sequence"/>
</dbReference>
<dbReference type="SUPFAM" id="SSF81631">
    <property type="entry name" value="PAP/OAS1 substrate-binding domain"/>
    <property type="match status" value="1"/>
</dbReference>